<reference evidence="1 2" key="1">
    <citation type="submission" date="2018-08" db="EMBL/GenBank/DDBJ databases">
        <title>Draft genome of candidate division NPL-UPA2 bacterium Unc8 that adapted to ultra-basic serpentinizing groundwater.</title>
        <authorList>
            <person name="Ishii S."/>
            <person name="Suzuki S."/>
            <person name="Nealson K.H."/>
        </authorList>
    </citation>
    <scope>NUCLEOTIDE SEQUENCE [LARGE SCALE GENOMIC DNA]</scope>
    <source>
        <strain evidence="1">Unc8</strain>
    </source>
</reference>
<proteinExistence type="predicted"/>
<dbReference type="InterPro" id="IPR003745">
    <property type="entry name" value="DUF166"/>
</dbReference>
<accession>A0A399FY75</accession>
<dbReference type="EMBL" id="NDHY01000006">
    <property type="protein sequence ID" value="RII00182.1"/>
    <property type="molecule type" value="Genomic_DNA"/>
</dbReference>
<name>A0A399FY75_UNCN2</name>
<gene>
    <name evidence="1" type="ORF">B9J77_03395</name>
</gene>
<dbReference type="AlphaFoldDB" id="A0A399FY75"/>
<evidence type="ECO:0000313" key="1">
    <source>
        <dbReference type="EMBL" id="RII00182.1"/>
    </source>
</evidence>
<organism evidence="1 2">
    <name type="scientific">candidate division NPL-UPA2 bacterium Unc8</name>
    <dbReference type="NCBI Taxonomy" id="1980939"/>
    <lineage>
        <taxon>Bacteria</taxon>
    </lineage>
</organism>
<dbReference type="Proteomes" id="UP000266287">
    <property type="component" value="Unassembled WGS sequence"/>
</dbReference>
<evidence type="ECO:0008006" key="3">
    <source>
        <dbReference type="Google" id="ProtNLM"/>
    </source>
</evidence>
<evidence type="ECO:0000313" key="2">
    <source>
        <dbReference type="Proteomes" id="UP000266287"/>
    </source>
</evidence>
<comment type="caution">
    <text evidence="1">The sequence shown here is derived from an EMBL/GenBank/DDBJ whole genome shotgun (WGS) entry which is preliminary data.</text>
</comment>
<protein>
    <recommendedName>
        <fullName evidence="3">Thymidylate synthase</fullName>
    </recommendedName>
</protein>
<sequence length="225" mass="25047">MRILAILQGTYGKRITKTIGKYKPDGWTLEVYTFPSPLPALNEDSLTDLLPERLPATDLLLLLAEDPIIAELVPDMVKFSEANAVLAPVANRSWLPPGLANQIKRKLGEVSMITPVPFCTLDEGDTDDKFIKKFAQHFGRPRVKIEQEQEKVKKVTVLKDAPCGNTRFVAKKLIGTNTKDAYFEAGLLHHAHVCYATMVMDREFGDTLMHRSGLAMKDAVAEAIK</sequence>
<dbReference type="Pfam" id="PF02593">
    <property type="entry name" value="DUF166"/>
    <property type="match status" value="1"/>
</dbReference>